<name>A0AAP0S8I9_LIQFO</name>
<dbReference type="Proteomes" id="UP001415857">
    <property type="component" value="Unassembled WGS sequence"/>
</dbReference>
<evidence type="ECO:0000256" key="1">
    <source>
        <dbReference type="SAM" id="MobiDB-lite"/>
    </source>
</evidence>
<proteinExistence type="predicted"/>
<protein>
    <submittedName>
        <fullName evidence="2">Uncharacterized protein</fullName>
    </submittedName>
</protein>
<sequence>MKNGRKGEQLDISDGRTRESTPNFFSDVFDPFSPTRSLSQVLNMIDQFMENQFWQRLEE</sequence>
<evidence type="ECO:0000313" key="2">
    <source>
        <dbReference type="EMBL" id="KAK9292815.1"/>
    </source>
</evidence>
<gene>
    <name evidence="2" type="ORF">L1049_020795</name>
</gene>
<dbReference type="EMBL" id="JBBPBK010000001">
    <property type="protein sequence ID" value="KAK9292815.1"/>
    <property type="molecule type" value="Genomic_DNA"/>
</dbReference>
<reference evidence="2 3" key="1">
    <citation type="journal article" date="2024" name="Plant J.">
        <title>Genome sequences and population genomics reveal climatic adaptation and genomic divergence between two closely related sweetgum species.</title>
        <authorList>
            <person name="Xu W.Q."/>
            <person name="Ren C.Q."/>
            <person name="Zhang X.Y."/>
            <person name="Comes H.P."/>
            <person name="Liu X.H."/>
            <person name="Li Y.G."/>
            <person name="Kettle C.J."/>
            <person name="Jalonen R."/>
            <person name="Gaisberger H."/>
            <person name="Ma Y.Z."/>
            <person name="Qiu Y.X."/>
        </authorList>
    </citation>
    <scope>NUCLEOTIDE SEQUENCE [LARGE SCALE GENOMIC DNA]</scope>
    <source>
        <strain evidence="2">Hangzhou</strain>
    </source>
</reference>
<dbReference type="AlphaFoldDB" id="A0AAP0S8I9"/>
<feature type="compositionally biased region" description="Basic and acidic residues" evidence="1">
    <location>
        <begin position="1"/>
        <end position="19"/>
    </location>
</feature>
<keyword evidence="3" id="KW-1185">Reference proteome</keyword>
<evidence type="ECO:0000313" key="3">
    <source>
        <dbReference type="Proteomes" id="UP001415857"/>
    </source>
</evidence>
<feature type="region of interest" description="Disordered" evidence="1">
    <location>
        <begin position="1"/>
        <end position="26"/>
    </location>
</feature>
<organism evidence="2 3">
    <name type="scientific">Liquidambar formosana</name>
    <name type="common">Formosan gum</name>
    <dbReference type="NCBI Taxonomy" id="63359"/>
    <lineage>
        <taxon>Eukaryota</taxon>
        <taxon>Viridiplantae</taxon>
        <taxon>Streptophyta</taxon>
        <taxon>Embryophyta</taxon>
        <taxon>Tracheophyta</taxon>
        <taxon>Spermatophyta</taxon>
        <taxon>Magnoliopsida</taxon>
        <taxon>eudicotyledons</taxon>
        <taxon>Gunneridae</taxon>
        <taxon>Pentapetalae</taxon>
        <taxon>Saxifragales</taxon>
        <taxon>Altingiaceae</taxon>
        <taxon>Liquidambar</taxon>
    </lineage>
</organism>
<comment type="caution">
    <text evidence="2">The sequence shown here is derived from an EMBL/GenBank/DDBJ whole genome shotgun (WGS) entry which is preliminary data.</text>
</comment>
<accession>A0AAP0S8I9</accession>